<sequence length="45" mass="5081">MAWSCRLSVVSTGLADLLIKINHAFLVRMNCTDRKGRLKTNFQTA</sequence>
<evidence type="ECO:0000313" key="2">
    <source>
        <dbReference type="Proteomes" id="UP000004457"/>
    </source>
</evidence>
<dbReference type="Proteomes" id="UP000004457">
    <property type="component" value="Unassembled WGS sequence"/>
</dbReference>
<accession>C0ELS9</accession>
<comment type="caution">
    <text evidence="1">The sequence shown here is derived from an EMBL/GenBank/DDBJ whole genome shotgun (WGS) entry which is preliminary data.</text>
</comment>
<protein>
    <submittedName>
        <fullName evidence="1">Uncharacterized protein</fullName>
    </submittedName>
</protein>
<organism evidence="1 2">
    <name type="scientific">Neisseria flavescens NRL30031/H210</name>
    <dbReference type="NCBI Taxonomy" id="546264"/>
    <lineage>
        <taxon>Bacteria</taxon>
        <taxon>Pseudomonadati</taxon>
        <taxon>Pseudomonadota</taxon>
        <taxon>Betaproteobacteria</taxon>
        <taxon>Neisseriales</taxon>
        <taxon>Neisseriaceae</taxon>
        <taxon>Neisseria</taxon>
    </lineage>
</organism>
<gene>
    <name evidence="1" type="ORF">NEIFLAOT_00891</name>
</gene>
<proteinExistence type="predicted"/>
<dbReference type="EMBL" id="ACEN01000022">
    <property type="protein sequence ID" value="EEG34023.1"/>
    <property type="molecule type" value="Genomic_DNA"/>
</dbReference>
<reference evidence="1 2" key="1">
    <citation type="submission" date="2009-01" db="EMBL/GenBank/DDBJ databases">
        <authorList>
            <person name="Fulton L."/>
            <person name="Clifton S."/>
            <person name="Chinwalla A.T."/>
            <person name="Mitreva M."/>
            <person name="Sodergren E."/>
            <person name="Weinstock G."/>
            <person name="Clifton S."/>
            <person name="Dooling D.J."/>
            <person name="Fulton B."/>
            <person name="Minx P."/>
            <person name="Pepin K.H."/>
            <person name="Johnson M."/>
            <person name="Bhonagiri V."/>
            <person name="Nash W.E."/>
            <person name="Mardis E.R."/>
            <person name="Wilson R.K."/>
        </authorList>
    </citation>
    <scope>NUCLEOTIDE SEQUENCE [LARGE SCALE GENOMIC DNA]</scope>
    <source>
        <strain evidence="1 2">NRL30031/H210</strain>
    </source>
</reference>
<keyword evidence="2" id="KW-1185">Reference proteome</keyword>
<evidence type="ECO:0000313" key="1">
    <source>
        <dbReference type="EMBL" id="EEG34023.1"/>
    </source>
</evidence>
<dbReference type="AlphaFoldDB" id="C0ELS9"/>
<name>C0ELS9_NEIFL</name>